<evidence type="ECO:0000256" key="1">
    <source>
        <dbReference type="SAM" id="MobiDB-lite"/>
    </source>
</evidence>
<keyword evidence="3" id="KW-1185">Reference proteome</keyword>
<proteinExistence type="predicted"/>
<evidence type="ECO:0000313" key="3">
    <source>
        <dbReference type="Proteomes" id="UP001147746"/>
    </source>
</evidence>
<comment type="caution">
    <text evidence="2">The sequence shown here is derived from an EMBL/GenBank/DDBJ whole genome shotgun (WGS) entry which is preliminary data.</text>
</comment>
<dbReference type="AlphaFoldDB" id="A0A9W9GZJ9"/>
<sequence>MCQTAYGESAKSIPARSAHKAGIDDVPKTLDFVRDKKLRLVIKNTGLDYRGRSSAPDSLALWHGPIPVPIDHKPNFGAMNGIKKGPWGMDLAEKVDAFWKDVERESPLDNFEGYLARQT</sequence>
<name>A0A9W9GZJ9_9EURO</name>
<feature type="region of interest" description="Disordered" evidence="1">
    <location>
        <begin position="1"/>
        <end position="21"/>
    </location>
</feature>
<protein>
    <submittedName>
        <fullName evidence="2">Uncharacterized protein</fullName>
    </submittedName>
</protein>
<gene>
    <name evidence="2" type="ORF">N7476_008381</name>
</gene>
<dbReference type="EMBL" id="JAPZBO010000008">
    <property type="protein sequence ID" value="KAJ5307725.1"/>
    <property type="molecule type" value="Genomic_DNA"/>
</dbReference>
<organism evidence="2 3">
    <name type="scientific">Penicillium atrosanguineum</name>
    <dbReference type="NCBI Taxonomy" id="1132637"/>
    <lineage>
        <taxon>Eukaryota</taxon>
        <taxon>Fungi</taxon>
        <taxon>Dikarya</taxon>
        <taxon>Ascomycota</taxon>
        <taxon>Pezizomycotina</taxon>
        <taxon>Eurotiomycetes</taxon>
        <taxon>Eurotiomycetidae</taxon>
        <taxon>Eurotiales</taxon>
        <taxon>Aspergillaceae</taxon>
        <taxon>Penicillium</taxon>
    </lineage>
</organism>
<reference evidence="2" key="1">
    <citation type="submission" date="2022-12" db="EMBL/GenBank/DDBJ databases">
        <authorList>
            <person name="Petersen C."/>
        </authorList>
    </citation>
    <scope>NUCLEOTIDE SEQUENCE</scope>
    <source>
        <strain evidence="2">IBT 21472</strain>
    </source>
</reference>
<evidence type="ECO:0000313" key="2">
    <source>
        <dbReference type="EMBL" id="KAJ5307725.1"/>
    </source>
</evidence>
<accession>A0A9W9GZJ9</accession>
<reference evidence="2" key="2">
    <citation type="journal article" date="2023" name="IMA Fungus">
        <title>Comparative genomic study of the Penicillium genus elucidates a diverse pangenome and 15 lateral gene transfer events.</title>
        <authorList>
            <person name="Petersen C."/>
            <person name="Sorensen T."/>
            <person name="Nielsen M.R."/>
            <person name="Sondergaard T.E."/>
            <person name="Sorensen J.L."/>
            <person name="Fitzpatrick D.A."/>
            <person name="Frisvad J.C."/>
            <person name="Nielsen K.L."/>
        </authorList>
    </citation>
    <scope>NUCLEOTIDE SEQUENCE</scope>
    <source>
        <strain evidence="2">IBT 21472</strain>
    </source>
</reference>
<dbReference type="Proteomes" id="UP001147746">
    <property type="component" value="Unassembled WGS sequence"/>
</dbReference>
<dbReference type="Gene3D" id="3.30.465.10">
    <property type="match status" value="1"/>
</dbReference>
<dbReference type="InterPro" id="IPR016169">
    <property type="entry name" value="FAD-bd_PCMH_sub2"/>
</dbReference>